<evidence type="ECO:0000313" key="4">
    <source>
        <dbReference type="WBParaSite" id="GPUH_0001372801-mRNA-1"/>
    </source>
</evidence>
<dbReference type="EMBL" id="UYRT01080489">
    <property type="protein sequence ID" value="VDN22839.1"/>
    <property type="molecule type" value="Genomic_DNA"/>
</dbReference>
<evidence type="ECO:0000313" key="3">
    <source>
        <dbReference type="Proteomes" id="UP000271098"/>
    </source>
</evidence>
<dbReference type="AlphaFoldDB" id="A0A183DYC2"/>
<evidence type="ECO:0000313" key="2">
    <source>
        <dbReference type="EMBL" id="VDN22839.1"/>
    </source>
</evidence>
<dbReference type="Gene3D" id="2.40.70.10">
    <property type="entry name" value="Acid Proteases"/>
    <property type="match status" value="1"/>
</dbReference>
<feature type="domain" description="Peptidase A1" evidence="1">
    <location>
        <begin position="69"/>
        <end position="181"/>
    </location>
</feature>
<reference evidence="4" key="1">
    <citation type="submission" date="2016-06" db="UniProtKB">
        <authorList>
            <consortium name="WormBaseParasite"/>
        </authorList>
    </citation>
    <scope>IDENTIFICATION</scope>
</reference>
<protein>
    <submittedName>
        <fullName evidence="4">Doublecortin domain-containing protein</fullName>
    </submittedName>
</protein>
<sequence length="191" mass="21392">MSSFLKKPKRKLQFGNEKTPYRQVVTVVEFDRTKNLAMNILGMARVNAFYEKLSVRIEDPNKVDTSVIGGVMLLGNDDFYLCGNKTLTTNATSSKRWLFTVDNITVVTPEGDITEGPCTAVVTPAKKHLILPEKLYRSVMSNLNARPGNTTVKCKYRDVIPHLKIVVNGELLLIPGSNWLLPLSVSIYTFQ</sequence>
<gene>
    <name evidence="2" type="ORF">GPUH_LOCUS13713</name>
</gene>
<dbReference type="InterPro" id="IPR021109">
    <property type="entry name" value="Peptidase_aspartic_dom_sf"/>
</dbReference>
<proteinExistence type="predicted"/>
<dbReference type="InterPro" id="IPR033121">
    <property type="entry name" value="PEPTIDASE_A1"/>
</dbReference>
<organism evidence="4">
    <name type="scientific">Gongylonema pulchrum</name>
    <dbReference type="NCBI Taxonomy" id="637853"/>
    <lineage>
        <taxon>Eukaryota</taxon>
        <taxon>Metazoa</taxon>
        <taxon>Ecdysozoa</taxon>
        <taxon>Nematoda</taxon>
        <taxon>Chromadorea</taxon>
        <taxon>Rhabditida</taxon>
        <taxon>Spirurina</taxon>
        <taxon>Spiruromorpha</taxon>
        <taxon>Spiruroidea</taxon>
        <taxon>Gongylonematidae</taxon>
        <taxon>Gongylonema</taxon>
    </lineage>
</organism>
<dbReference type="SUPFAM" id="SSF50630">
    <property type="entry name" value="Acid proteases"/>
    <property type="match status" value="1"/>
</dbReference>
<dbReference type="WBParaSite" id="GPUH_0001372801-mRNA-1">
    <property type="protein sequence ID" value="GPUH_0001372801-mRNA-1"/>
    <property type="gene ID" value="GPUH_0001372801"/>
</dbReference>
<evidence type="ECO:0000259" key="1">
    <source>
        <dbReference type="Pfam" id="PF00026"/>
    </source>
</evidence>
<keyword evidence="3" id="KW-1185">Reference proteome</keyword>
<dbReference type="Pfam" id="PF00026">
    <property type="entry name" value="Asp"/>
    <property type="match status" value="1"/>
</dbReference>
<name>A0A183DYC2_9BILA</name>
<reference evidence="2 3" key="2">
    <citation type="submission" date="2018-11" db="EMBL/GenBank/DDBJ databases">
        <authorList>
            <consortium name="Pathogen Informatics"/>
        </authorList>
    </citation>
    <scope>NUCLEOTIDE SEQUENCE [LARGE SCALE GENOMIC DNA]</scope>
</reference>
<dbReference type="Proteomes" id="UP000271098">
    <property type="component" value="Unassembled WGS sequence"/>
</dbReference>
<accession>A0A183DYC2</accession>